<dbReference type="Gene3D" id="3.40.50.300">
    <property type="entry name" value="P-loop containing nucleotide triphosphate hydrolases"/>
    <property type="match status" value="1"/>
</dbReference>
<dbReference type="STRING" id="264697.ABE28_009110"/>
<evidence type="ECO:0000259" key="5">
    <source>
        <dbReference type="PROSITE" id="PS50901"/>
    </source>
</evidence>
<proteinExistence type="predicted"/>
<dbReference type="InterPro" id="IPR050206">
    <property type="entry name" value="FtsK/SpoIIIE/SftA"/>
</dbReference>
<dbReference type="GO" id="GO:0005524">
    <property type="term" value="F:ATP binding"/>
    <property type="evidence" value="ECO:0007669"/>
    <property type="project" value="UniProtKB-UniRule"/>
</dbReference>
<name>A0A1B3XMT3_9BACI</name>
<dbReference type="OrthoDB" id="2511091at2"/>
<feature type="binding site" evidence="3">
    <location>
        <begin position="149"/>
        <end position="156"/>
    </location>
    <ligand>
        <name>ATP</name>
        <dbReference type="ChEBI" id="CHEBI:30616"/>
    </ligand>
</feature>
<evidence type="ECO:0000256" key="3">
    <source>
        <dbReference type="PROSITE-ProRule" id="PRU00289"/>
    </source>
</evidence>
<keyword evidence="2 3" id="KW-0067">ATP-binding</keyword>
<feature type="region of interest" description="Disordered" evidence="4">
    <location>
        <begin position="371"/>
        <end position="397"/>
    </location>
</feature>
<dbReference type="GO" id="GO:0003677">
    <property type="term" value="F:DNA binding"/>
    <property type="evidence" value="ECO:0007669"/>
    <property type="project" value="InterPro"/>
</dbReference>
<dbReference type="Pfam" id="PF01580">
    <property type="entry name" value="FtsK_SpoIIIE"/>
    <property type="match status" value="1"/>
</dbReference>
<dbReference type="Proteomes" id="UP000077926">
    <property type="component" value="Chromosome"/>
</dbReference>
<dbReference type="InterPro" id="IPR027417">
    <property type="entry name" value="P-loop_NTPase"/>
</dbReference>
<evidence type="ECO:0000313" key="6">
    <source>
        <dbReference type="EMBL" id="AOH54511.1"/>
    </source>
</evidence>
<evidence type="ECO:0000256" key="4">
    <source>
        <dbReference type="SAM" id="MobiDB-lite"/>
    </source>
</evidence>
<dbReference type="InterPro" id="IPR002543">
    <property type="entry name" value="FtsK_dom"/>
</dbReference>
<feature type="domain" description="FtsK" evidence="5">
    <location>
        <begin position="131"/>
        <end position="320"/>
    </location>
</feature>
<dbReference type="PANTHER" id="PTHR22683:SF1">
    <property type="entry name" value="TYPE VII SECRETION SYSTEM PROTEIN ESSC"/>
    <property type="match status" value="1"/>
</dbReference>
<dbReference type="PROSITE" id="PS50901">
    <property type="entry name" value="FTSK"/>
    <property type="match status" value="1"/>
</dbReference>
<evidence type="ECO:0000256" key="2">
    <source>
        <dbReference type="ARBA" id="ARBA00022840"/>
    </source>
</evidence>
<evidence type="ECO:0000313" key="7">
    <source>
        <dbReference type="Proteomes" id="UP000077926"/>
    </source>
</evidence>
<dbReference type="EMBL" id="CP017080">
    <property type="protein sequence ID" value="AOH54511.1"/>
    <property type="molecule type" value="Genomic_DNA"/>
</dbReference>
<keyword evidence="1 3" id="KW-0547">Nucleotide-binding</keyword>
<reference evidence="6 7" key="1">
    <citation type="submission" date="2016-08" db="EMBL/GenBank/DDBJ databases">
        <title>Complete genome sequence of Bacillus muralis G25-68, a strain with toxicity to nematodes.</title>
        <authorList>
            <person name="Zheng Z."/>
        </authorList>
    </citation>
    <scope>NUCLEOTIDE SEQUENCE [LARGE SCALE GENOMIC DNA]</scope>
    <source>
        <strain evidence="6 7">G25-68</strain>
    </source>
</reference>
<accession>A0A1B3XMT3</accession>
<gene>
    <name evidence="6" type="ORF">ABE28_009110</name>
</gene>
<dbReference type="SUPFAM" id="SSF52540">
    <property type="entry name" value="P-loop containing nucleoside triphosphate hydrolases"/>
    <property type="match status" value="1"/>
</dbReference>
<keyword evidence="7" id="KW-1185">Reference proteome</keyword>
<dbReference type="PANTHER" id="PTHR22683">
    <property type="entry name" value="SPORULATION PROTEIN RELATED"/>
    <property type="match status" value="1"/>
</dbReference>
<protein>
    <recommendedName>
        <fullName evidence="5">FtsK domain-containing protein</fullName>
    </recommendedName>
</protein>
<dbReference type="RefSeq" id="WP_064465786.1">
    <property type="nucleotide sequence ID" value="NZ_CP017080.1"/>
</dbReference>
<organism evidence="6 7">
    <name type="scientific">Peribacillus muralis</name>
    <dbReference type="NCBI Taxonomy" id="264697"/>
    <lineage>
        <taxon>Bacteria</taxon>
        <taxon>Bacillati</taxon>
        <taxon>Bacillota</taxon>
        <taxon>Bacilli</taxon>
        <taxon>Bacillales</taxon>
        <taxon>Bacillaceae</taxon>
        <taxon>Peribacillus</taxon>
    </lineage>
</organism>
<sequence length="397" mass="45084">MIEWLAIPAIALVAAFIPGKKMTDEKKIQQIFENRKVGINQNDNFLYPKLIRKYNHHTYTTYIYSLPLGVPSEAFESFIPVLKDGLNKDVEVDFDEVLKINVFEHGLPESWNYDDSLLRSATWEIPIGNNHKGTLYHDFEKYPHMLVGGVTRFGKTVFIKEAFYTLLMDQLENVEFYFLDLKGGLEFGKYLSLPQVKAVASDVFEAAEVLSEIVDDLKNREKMFRAKGFTNIVDTPIKKRTFVVVDEGAELSPNIIAGEGKKYAKFCQAALSEISRIGGGLGLRLLYCTQYPTKEAVPMQVKMNIVSWISFIAAAQIGSMVILDEKGAEDLPSTPGRAIYKIEKKKVVQVPYIDDKYMFKKMEEREHEIIHAATNRKSVNDNRPAEYDENTPPAANT</sequence>
<evidence type="ECO:0000256" key="1">
    <source>
        <dbReference type="ARBA" id="ARBA00022741"/>
    </source>
</evidence>
<dbReference type="KEGG" id="bmur:ABE28_009110"/>
<dbReference type="AlphaFoldDB" id="A0A1B3XMT3"/>